<dbReference type="GO" id="GO:0009279">
    <property type="term" value="C:cell outer membrane"/>
    <property type="evidence" value="ECO:0007669"/>
    <property type="project" value="UniProtKB-SubCell"/>
</dbReference>
<dbReference type="STRING" id="13690.AX777_11520"/>
<dbReference type="EMBL" id="JGVR01000002">
    <property type="protein sequence ID" value="KEZ21206.1"/>
    <property type="molecule type" value="Genomic_DNA"/>
</dbReference>
<dbReference type="InterPro" id="IPR036942">
    <property type="entry name" value="Beta-barrel_TonB_sf"/>
</dbReference>
<gene>
    <name evidence="5" type="ORF">CP98_00657</name>
</gene>
<proteinExistence type="predicted"/>
<dbReference type="eggNOG" id="COG5338">
    <property type="taxonomic scope" value="Bacteria"/>
</dbReference>
<feature type="signal peptide" evidence="4">
    <location>
        <begin position="1"/>
        <end position="24"/>
    </location>
</feature>
<comment type="subcellular location">
    <subcellularLocation>
        <location evidence="1">Cell outer membrane</location>
    </subcellularLocation>
</comment>
<accession>A0A084ETB4</accession>
<evidence type="ECO:0000256" key="3">
    <source>
        <dbReference type="ARBA" id="ARBA00023237"/>
    </source>
</evidence>
<dbReference type="Gene3D" id="2.40.170.20">
    <property type="entry name" value="TonB-dependent receptor, beta-barrel domain"/>
    <property type="match status" value="1"/>
</dbReference>
<dbReference type="Proteomes" id="UP000028534">
    <property type="component" value="Unassembled WGS sequence"/>
</dbReference>
<reference evidence="5 6" key="1">
    <citation type="submission" date="2014-03" db="EMBL/GenBank/DDBJ databases">
        <title>Genome sequence of Sphingobium yanoikuyae B1.</title>
        <authorList>
            <person name="Gan H.M."/>
            <person name="Gan H.Y."/>
            <person name="Savka M.A."/>
        </authorList>
    </citation>
    <scope>NUCLEOTIDE SEQUENCE [LARGE SCALE GENOMIC DNA]</scope>
    <source>
        <strain evidence="5 6">B1</strain>
    </source>
</reference>
<protein>
    <submittedName>
        <fullName evidence="5">Glycine-rich cell wall structural protein</fullName>
    </submittedName>
</protein>
<evidence type="ECO:0000313" key="5">
    <source>
        <dbReference type="EMBL" id="KEZ21206.1"/>
    </source>
</evidence>
<dbReference type="AlphaFoldDB" id="A0A084ETB4"/>
<dbReference type="PATRIC" id="fig|13690.10.peg.684"/>
<evidence type="ECO:0000256" key="1">
    <source>
        <dbReference type="ARBA" id="ARBA00004442"/>
    </source>
</evidence>
<organism evidence="5 6">
    <name type="scientific">Sphingobium yanoikuyae</name>
    <name type="common">Sphingomonas yanoikuyae</name>
    <dbReference type="NCBI Taxonomy" id="13690"/>
    <lineage>
        <taxon>Bacteria</taxon>
        <taxon>Pseudomonadati</taxon>
        <taxon>Pseudomonadota</taxon>
        <taxon>Alphaproteobacteria</taxon>
        <taxon>Sphingomonadales</taxon>
        <taxon>Sphingomonadaceae</taxon>
        <taxon>Sphingobium</taxon>
    </lineage>
</organism>
<name>A0A084ETB4_SPHYA</name>
<dbReference type="SUPFAM" id="SSF56935">
    <property type="entry name" value="Porins"/>
    <property type="match status" value="1"/>
</dbReference>
<feature type="chain" id="PRO_5001774721" evidence="4">
    <location>
        <begin position="25"/>
        <end position="534"/>
    </location>
</feature>
<dbReference type="RefSeq" id="WP_037516824.1">
    <property type="nucleotide sequence ID" value="NZ_JGVR01000002.1"/>
</dbReference>
<keyword evidence="2" id="KW-0472">Membrane</keyword>
<evidence type="ECO:0000256" key="2">
    <source>
        <dbReference type="ARBA" id="ARBA00023136"/>
    </source>
</evidence>
<evidence type="ECO:0000256" key="4">
    <source>
        <dbReference type="SAM" id="SignalP"/>
    </source>
</evidence>
<keyword evidence="4" id="KW-0732">Signal</keyword>
<keyword evidence="3" id="KW-0998">Cell outer membrane</keyword>
<evidence type="ECO:0000313" key="6">
    <source>
        <dbReference type="Proteomes" id="UP000028534"/>
    </source>
</evidence>
<sequence length="534" mass="56922">MIARALIAGTSLLVLASVSAPALAQGTPASTRKVDVTPYLGIDQVVMVPLKGDGDVVTYTNLTAGVTVEVQTRQLNAAADVQYMHSFGWGHATDSDVLSGIANAGYKLTPELTLQAGGIASRVRTDGYSGAATIDNRFTSQIWGGYIGPSYATKVGDLDIKASYRLGYARVDDDVDVNVPGAAIANGSFAQSWSHDLNGSIGFAPGTVLPVGLTASAGYSREDASQLDQRFEDVWGRVDAIMPVSPTVALLGGIGYEDIEISQRAPLLDEDGVPIIRNGRYVTDKSSPRELYYDFGDLIWDVGVLWRPNRRTSLKATVGERYGGMSYQGQFTWQGRNSSIGIAVFDGIESFGRMITADAAAFTGTNLIVPRNPFTGDLTGCAFSPTGGGECFNDALAGITGANFRYRGVAGQYSTRRGPWGFGLGGGYSNRKFITPTTQSVLISGTRDQNWYGNGTVTYAFNDRDSLDTAVYINYFDASGARADVLNYGAFTSYFRGLTRKLTASASLGVDAAKADDFDTLINAMGQVGLRYSF</sequence>
<comment type="caution">
    <text evidence="5">The sequence shown here is derived from an EMBL/GenBank/DDBJ whole genome shotgun (WGS) entry which is preliminary data.</text>
</comment>